<name>A0A5J9U470_9POAL</name>
<dbReference type="GO" id="GO:0022857">
    <property type="term" value="F:transmembrane transporter activity"/>
    <property type="evidence" value="ECO:0007669"/>
    <property type="project" value="InterPro"/>
</dbReference>
<dbReference type="InterPro" id="IPR037185">
    <property type="entry name" value="EmrE-like"/>
</dbReference>
<evidence type="ECO:0000256" key="5">
    <source>
        <dbReference type="SAM" id="MobiDB-lite"/>
    </source>
</evidence>
<organism evidence="7 8">
    <name type="scientific">Eragrostis curvula</name>
    <name type="common">weeping love grass</name>
    <dbReference type="NCBI Taxonomy" id="38414"/>
    <lineage>
        <taxon>Eukaryota</taxon>
        <taxon>Viridiplantae</taxon>
        <taxon>Streptophyta</taxon>
        <taxon>Embryophyta</taxon>
        <taxon>Tracheophyta</taxon>
        <taxon>Spermatophyta</taxon>
        <taxon>Magnoliopsida</taxon>
        <taxon>Liliopsida</taxon>
        <taxon>Poales</taxon>
        <taxon>Poaceae</taxon>
        <taxon>PACMAD clade</taxon>
        <taxon>Chloridoideae</taxon>
        <taxon>Eragrostideae</taxon>
        <taxon>Eragrostidinae</taxon>
        <taxon>Eragrostis</taxon>
    </lineage>
</organism>
<evidence type="ECO:0000256" key="1">
    <source>
        <dbReference type="ARBA" id="ARBA00004141"/>
    </source>
</evidence>
<dbReference type="SUPFAM" id="SSF103481">
    <property type="entry name" value="Multidrug resistance efflux transporter EmrE"/>
    <property type="match status" value="1"/>
</dbReference>
<evidence type="ECO:0000256" key="2">
    <source>
        <dbReference type="ARBA" id="ARBA00022692"/>
    </source>
</evidence>
<comment type="subcellular location">
    <subcellularLocation>
        <location evidence="1">Membrane</location>
        <topology evidence="1">Multi-pass membrane protein</topology>
    </subcellularLocation>
</comment>
<feature type="transmembrane region" description="Helical" evidence="6">
    <location>
        <begin position="54"/>
        <end position="73"/>
    </location>
</feature>
<evidence type="ECO:0000256" key="6">
    <source>
        <dbReference type="SAM" id="Phobius"/>
    </source>
</evidence>
<dbReference type="InterPro" id="IPR030184">
    <property type="entry name" value="WAT1-related"/>
</dbReference>
<dbReference type="GO" id="GO:0016020">
    <property type="term" value="C:membrane"/>
    <property type="evidence" value="ECO:0007669"/>
    <property type="project" value="InterPro"/>
</dbReference>
<dbReference type="PANTHER" id="PTHR31218">
    <property type="entry name" value="WAT1-RELATED PROTEIN"/>
    <property type="match status" value="1"/>
</dbReference>
<feature type="transmembrane region" description="Helical" evidence="6">
    <location>
        <begin position="27"/>
        <end position="48"/>
    </location>
</feature>
<dbReference type="OrthoDB" id="1728340at2759"/>
<keyword evidence="4 6" id="KW-0472">Membrane</keyword>
<proteinExistence type="predicted"/>
<evidence type="ECO:0000313" key="8">
    <source>
        <dbReference type="Proteomes" id="UP000324897"/>
    </source>
</evidence>
<gene>
    <name evidence="7" type="ORF">EJB05_34491</name>
</gene>
<reference evidence="7 8" key="1">
    <citation type="journal article" date="2019" name="Sci. Rep.">
        <title>A high-quality genome of Eragrostis curvula grass provides insights into Poaceae evolution and supports new strategies to enhance forage quality.</title>
        <authorList>
            <person name="Carballo J."/>
            <person name="Santos B.A.C.M."/>
            <person name="Zappacosta D."/>
            <person name="Garbus I."/>
            <person name="Selva J.P."/>
            <person name="Gallo C.A."/>
            <person name="Diaz A."/>
            <person name="Albertini E."/>
            <person name="Caccamo M."/>
            <person name="Echenique V."/>
        </authorList>
    </citation>
    <scope>NUCLEOTIDE SEQUENCE [LARGE SCALE GENOMIC DNA]</scope>
    <source>
        <strain evidence="8">cv. Victoria</strain>
        <tissue evidence="7">Leaf</tissue>
    </source>
</reference>
<dbReference type="Proteomes" id="UP000324897">
    <property type="component" value="Chromosome 7"/>
</dbReference>
<feature type="region of interest" description="Disordered" evidence="5">
    <location>
        <begin position="81"/>
        <end position="118"/>
    </location>
</feature>
<evidence type="ECO:0000313" key="7">
    <source>
        <dbReference type="EMBL" id="TVU18396.1"/>
    </source>
</evidence>
<protein>
    <recommendedName>
        <fullName evidence="9">WAT1-related protein</fullName>
    </recommendedName>
</protein>
<evidence type="ECO:0000256" key="3">
    <source>
        <dbReference type="ARBA" id="ARBA00022989"/>
    </source>
</evidence>
<keyword evidence="2 6" id="KW-0812">Transmembrane</keyword>
<sequence length="118" mass="13126">MNLHQGFVVSGVSFYLQIWCMKMKGPVFVAMWTPICFVLTTFCTSFILGENVQLRSIIGGVLLVGGLYSMLWGKSIELKIPPRSDENASNGIQLQDERITQEAPQEEEKTSAPTAEQV</sequence>
<feature type="compositionally biased region" description="Basic and acidic residues" evidence="5">
    <location>
        <begin position="95"/>
        <end position="110"/>
    </location>
</feature>
<feature type="non-terminal residue" evidence="7">
    <location>
        <position position="1"/>
    </location>
</feature>
<comment type="caution">
    <text evidence="7">The sequence shown here is derived from an EMBL/GenBank/DDBJ whole genome shotgun (WGS) entry which is preliminary data.</text>
</comment>
<dbReference type="Gene3D" id="1.10.3730.20">
    <property type="match status" value="1"/>
</dbReference>
<accession>A0A5J9U470</accession>
<keyword evidence="8" id="KW-1185">Reference proteome</keyword>
<evidence type="ECO:0000256" key="4">
    <source>
        <dbReference type="ARBA" id="ARBA00023136"/>
    </source>
</evidence>
<dbReference type="EMBL" id="RWGY01000029">
    <property type="protein sequence ID" value="TVU18396.1"/>
    <property type="molecule type" value="Genomic_DNA"/>
</dbReference>
<evidence type="ECO:0008006" key="9">
    <source>
        <dbReference type="Google" id="ProtNLM"/>
    </source>
</evidence>
<dbReference type="AlphaFoldDB" id="A0A5J9U470"/>
<dbReference type="Gramene" id="TVU18396">
    <property type="protein sequence ID" value="TVU18396"/>
    <property type="gene ID" value="EJB05_34491"/>
</dbReference>
<keyword evidence="3 6" id="KW-1133">Transmembrane helix</keyword>